<dbReference type="GO" id="GO:0030027">
    <property type="term" value="C:lamellipodium"/>
    <property type="evidence" value="ECO:0007669"/>
    <property type="project" value="UniProtKB-SubCell"/>
</dbReference>
<evidence type="ECO:0000256" key="2">
    <source>
        <dbReference type="ARBA" id="ARBA00004221"/>
    </source>
</evidence>
<evidence type="ECO:0000256" key="1">
    <source>
        <dbReference type="ARBA" id="ARBA00004105"/>
    </source>
</evidence>
<evidence type="ECO:0000256" key="3">
    <source>
        <dbReference type="ARBA" id="ARBA00004285"/>
    </source>
</evidence>
<evidence type="ECO:0000256" key="17">
    <source>
        <dbReference type="ARBA" id="ARBA00023273"/>
    </source>
</evidence>
<evidence type="ECO:0000256" key="7">
    <source>
        <dbReference type="ARBA" id="ARBA00004510"/>
    </source>
</evidence>
<dbReference type="AlphaFoldDB" id="A0A6P7NET3"/>
<keyword evidence="11 20" id="KW-0812">Transmembrane</keyword>
<dbReference type="GeneID" id="114862244"/>
<dbReference type="PANTHER" id="PTHR12067">
    <property type="entry name" value="PODOCALYXIN"/>
    <property type="match status" value="1"/>
</dbReference>
<evidence type="ECO:0000256" key="6">
    <source>
        <dbReference type="ARBA" id="ARBA00004486"/>
    </source>
</evidence>
<evidence type="ECO:0000313" key="22">
    <source>
        <dbReference type="Proteomes" id="UP000515150"/>
    </source>
</evidence>
<dbReference type="OrthoDB" id="9948358at2759"/>
<comment type="similarity">
    <text evidence="8">Belongs to the podocalyxin family.</text>
</comment>
<keyword evidence="22" id="KW-1185">Reference proteome</keyword>
<evidence type="ECO:0000313" key="23">
    <source>
        <dbReference type="RefSeq" id="XP_029018197.2"/>
    </source>
</evidence>
<dbReference type="GO" id="GO:0016477">
    <property type="term" value="P:cell migration"/>
    <property type="evidence" value="ECO:0007669"/>
    <property type="project" value="InterPro"/>
</dbReference>
<dbReference type="GO" id="GO:0022408">
    <property type="term" value="P:negative regulation of cell-cell adhesion"/>
    <property type="evidence" value="ECO:0007669"/>
    <property type="project" value="TreeGrafter"/>
</dbReference>
<evidence type="ECO:0000256" key="5">
    <source>
        <dbReference type="ARBA" id="ARBA00004479"/>
    </source>
</evidence>
<keyword evidence="14 20" id="KW-1133">Transmembrane helix</keyword>
<dbReference type="GO" id="GO:0031528">
    <property type="term" value="C:microvillus membrane"/>
    <property type="evidence" value="ECO:0007669"/>
    <property type="project" value="TreeGrafter"/>
</dbReference>
<dbReference type="GO" id="GO:0033634">
    <property type="term" value="P:positive regulation of cell-cell adhesion mediated by integrin"/>
    <property type="evidence" value="ECO:0007669"/>
    <property type="project" value="TreeGrafter"/>
</dbReference>
<accession>A0A6P7NET3</accession>
<comment type="subcellular location">
    <subcellularLocation>
        <location evidence="2">Apical cell membrane</location>
    </subcellularLocation>
    <subcellularLocation>
        <location evidence="6">Cell projection</location>
        <location evidence="6">Filopodium</location>
    </subcellularLocation>
    <subcellularLocation>
        <location evidence="7">Cell projection</location>
        <location evidence="7">Lamellipodium</location>
    </subcellularLocation>
    <subcellularLocation>
        <location evidence="1">Cell projection</location>
        <location evidence="1">Microvillus</location>
    </subcellularLocation>
    <subcellularLocation>
        <location evidence="4">Cell projection</location>
        <location evidence="4">Ruffle</location>
    </subcellularLocation>
    <subcellularLocation>
        <location evidence="3">Membrane raft</location>
    </subcellularLocation>
    <subcellularLocation>
        <location evidence="5">Membrane</location>
        <topology evidence="5">Single-pass type I membrane protein</topology>
    </subcellularLocation>
</comment>
<evidence type="ECO:0000256" key="15">
    <source>
        <dbReference type="ARBA" id="ARBA00023136"/>
    </source>
</evidence>
<protein>
    <recommendedName>
        <fullName evidence="9">Podocalyxin</fullName>
    </recommendedName>
    <alternativeName>
        <fullName evidence="18">Podocalyxin-like protein 1</fullName>
    </alternativeName>
</protein>
<dbReference type="CTD" id="5420"/>
<feature type="compositionally biased region" description="Low complexity" evidence="19">
    <location>
        <begin position="167"/>
        <end position="179"/>
    </location>
</feature>
<dbReference type="Pfam" id="PF06365">
    <property type="entry name" value="CD34_antigen"/>
    <property type="match status" value="1"/>
</dbReference>
<evidence type="ECO:0000256" key="19">
    <source>
        <dbReference type="SAM" id="MobiDB-lite"/>
    </source>
</evidence>
<feature type="compositionally biased region" description="Low complexity" evidence="19">
    <location>
        <begin position="231"/>
        <end position="245"/>
    </location>
</feature>
<gene>
    <name evidence="23" type="primary">podxl</name>
</gene>
<evidence type="ECO:0000256" key="18">
    <source>
        <dbReference type="ARBA" id="ARBA00031141"/>
    </source>
</evidence>
<keyword evidence="12 21" id="KW-0732">Signal</keyword>
<dbReference type="GO" id="GO:0016324">
    <property type="term" value="C:apical plasma membrane"/>
    <property type="evidence" value="ECO:0007669"/>
    <property type="project" value="UniProtKB-SubCell"/>
</dbReference>
<feature type="region of interest" description="Disordered" evidence="19">
    <location>
        <begin position="161"/>
        <end position="322"/>
    </location>
</feature>
<sequence>MRTWRKDSSTRTTTMGITWPLLLSLGFLLHPVTSTDDPPPSTTNPPTELPAAHAMPTVATTAAPTTHTVRPTAATAAATKTTTAKMTTVAATTAAATTAATAATTVATTMAATTAAATTAAVEEAAAAATTAAEEEAAAATTAAITTMPENSPTGATAIAHKHTTHSVSSRAPSDSSPAHVAAETGATTMNPLDRGTDAVSTRPHTEGPSVQPTTAAVAPSDSHTFGAPLGTQQTSTSGSGTRGSATERIEMTSTDVTMPTTAAGSQQESKGTAGPGTISITSHLNTPTPTAVLPPSSTTRTRREPLDTTSVPAPATTGPAEPQLKTFEFSLKSKNEEQRDFVEVCKRLMVNMEDGKCILKWQNNSNKVQFESVEISGTGKLTLANQFHNELTKKPNDSTTLIAILTSCGALLIMIISLAVCASHHRKPYSETQQHLTEELHTVENGYHDNPTLEVMEVQPEMQEKKMALNGDFNDSWIVPIDNLLKEDLPDEEDTHL</sequence>
<keyword evidence="16" id="KW-0325">Glycoprotein</keyword>
<dbReference type="PANTHER" id="PTHR12067:SF5">
    <property type="entry name" value="PODOCALYXIN"/>
    <property type="match status" value="1"/>
</dbReference>
<organism evidence="22 23">
    <name type="scientific">Betta splendens</name>
    <name type="common">Siamese fighting fish</name>
    <dbReference type="NCBI Taxonomy" id="158456"/>
    <lineage>
        <taxon>Eukaryota</taxon>
        <taxon>Metazoa</taxon>
        <taxon>Chordata</taxon>
        <taxon>Craniata</taxon>
        <taxon>Vertebrata</taxon>
        <taxon>Euteleostomi</taxon>
        <taxon>Actinopterygii</taxon>
        <taxon>Neopterygii</taxon>
        <taxon>Teleostei</taxon>
        <taxon>Neoteleostei</taxon>
        <taxon>Acanthomorphata</taxon>
        <taxon>Anabantaria</taxon>
        <taxon>Anabantiformes</taxon>
        <taxon>Anabantoidei</taxon>
        <taxon>Osphronemidae</taxon>
        <taxon>Betta</taxon>
    </lineage>
</organism>
<dbReference type="GO" id="GO:0007155">
    <property type="term" value="P:cell adhesion"/>
    <property type="evidence" value="ECO:0007669"/>
    <property type="project" value="UniProtKB-KW"/>
</dbReference>
<reference evidence="23" key="1">
    <citation type="submission" date="2025-08" db="UniProtKB">
        <authorList>
            <consortium name="RefSeq"/>
        </authorList>
    </citation>
    <scope>IDENTIFICATION</scope>
</reference>
<dbReference type="InParanoid" id="A0A6P7NET3"/>
<feature type="transmembrane region" description="Helical" evidence="20">
    <location>
        <begin position="402"/>
        <end position="423"/>
    </location>
</feature>
<evidence type="ECO:0000256" key="9">
    <source>
        <dbReference type="ARBA" id="ARBA00017371"/>
    </source>
</evidence>
<feature type="compositionally biased region" description="Polar residues" evidence="19">
    <location>
        <begin position="279"/>
        <end position="300"/>
    </location>
</feature>
<evidence type="ECO:0000256" key="10">
    <source>
        <dbReference type="ARBA" id="ARBA00022475"/>
    </source>
</evidence>
<dbReference type="GO" id="GO:0032534">
    <property type="term" value="P:regulation of microvillus assembly"/>
    <property type="evidence" value="ECO:0007669"/>
    <property type="project" value="TreeGrafter"/>
</dbReference>
<dbReference type="Proteomes" id="UP000515150">
    <property type="component" value="Chromosome 9"/>
</dbReference>
<evidence type="ECO:0000256" key="21">
    <source>
        <dbReference type="SAM" id="SignalP"/>
    </source>
</evidence>
<dbReference type="KEGG" id="bspl:114862244"/>
<evidence type="ECO:0000256" key="4">
    <source>
        <dbReference type="ARBA" id="ARBA00004466"/>
    </source>
</evidence>
<dbReference type="GO" id="GO:0045121">
    <property type="term" value="C:membrane raft"/>
    <property type="evidence" value="ECO:0007669"/>
    <property type="project" value="UniProtKB-SubCell"/>
</dbReference>
<keyword evidence="13" id="KW-0130">Cell adhesion</keyword>
<evidence type="ECO:0000256" key="14">
    <source>
        <dbReference type="ARBA" id="ARBA00022989"/>
    </source>
</evidence>
<keyword evidence="17" id="KW-0966">Cell projection</keyword>
<dbReference type="InterPro" id="IPR017403">
    <property type="entry name" value="PODXL"/>
</dbReference>
<evidence type="ECO:0000256" key="13">
    <source>
        <dbReference type="ARBA" id="ARBA00022889"/>
    </source>
</evidence>
<dbReference type="GO" id="GO:0030175">
    <property type="term" value="C:filopodium"/>
    <property type="evidence" value="ECO:0007669"/>
    <property type="project" value="UniProtKB-SubCell"/>
</dbReference>
<keyword evidence="15 20" id="KW-0472">Membrane</keyword>
<feature type="signal peptide" evidence="21">
    <location>
        <begin position="1"/>
        <end position="34"/>
    </location>
</feature>
<feature type="compositionally biased region" description="Polar residues" evidence="19">
    <location>
        <begin position="252"/>
        <end position="271"/>
    </location>
</feature>
<proteinExistence type="inferred from homology"/>
<dbReference type="InterPro" id="IPR013836">
    <property type="entry name" value="CD34/Podocalyxin"/>
</dbReference>
<evidence type="ECO:0000256" key="11">
    <source>
        <dbReference type="ARBA" id="ARBA00022692"/>
    </source>
</evidence>
<evidence type="ECO:0000256" key="12">
    <source>
        <dbReference type="ARBA" id="ARBA00022729"/>
    </source>
</evidence>
<feature type="chain" id="PRO_5040967615" description="Podocalyxin" evidence="21">
    <location>
        <begin position="35"/>
        <end position="498"/>
    </location>
</feature>
<name>A0A6P7NET3_BETSP</name>
<evidence type="ECO:0000256" key="16">
    <source>
        <dbReference type="ARBA" id="ARBA00023180"/>
    </source>
</evidence>
<evidence type="ECO:0000256" key="20">
    <source>
        <dbReference type="SAM" id="Phobius"/>
    </source>
</evidence>
<dbReference type="RefSeq" id="XP_029018197.2">
    <property type="nucleotide sequence ID" value="XM_029162364.2"/>
</dbReference>
<keyword evidence="10" id="KW-1003">Cell membrane</keyword>
<evidence type="ECO:0000256" key="8">
    <source>
        <dbReference type="ARBA" id="ARBA00007029"/>
    </source>
</evidence>
<dbReference type="GO" id="GO:0001726">
    <property type="term" value="C:ruffle"/>
    <property type="evidence" value="ECO:0007669"/>
    <property type="project" value="UniProtKB-SubCell"/>
</dbReference>